<keyword evidence="3" id="KW-1185">Reference proteome</keyword>
<feature type="transmembrane region" description="Helical" evidence="1">
    <location>
        <begin position="49"/>
        <end position="69"/>
    </location>
</feature>
<dbReference type="Proteomes" id="UP001251524">
    <property type="component" value="Unassembled WGS sequence"/>
</dbReference>
<proteinExistence type="predicted"/>
<evidence type="ECO:0000313" key="2">
    <source>
        <dbReference type="EMBL" id="MDR7133334.1"/>
    </source>
</evidence>
<evidence type="ECO:0000313" key="3">
    <source>
        <dbReference type="Proteomes" id="UP001251524"/>
    </source>
</evidence>
<comment type="caution">
    <text evidence="2">The sequence shown here is derived from an EMBL/GenBank/DDBJ whole genome shotgun (WGS) entry which is preliminary data.</text>
</comment>
<reference evidence="2 3" key="1">
    <citation type="submission" date="2023-07" db="EMBL/GenBank/DDBJ databases">
        <title>Sorghum-associated microbial communities from plants grown in Nebraska, USA.</title>
        <authorList>
            <person name="Schachtman D."/>
        </authorList>
    </citation>
    <scope>NUCLEOTIDE SEQUENCE [LARGE SCALE GENOMIC DNA]</scope>
    <source>
        <strain evidence="2 3">BE198</strain>
    </source>
</reference>
<sequence>MSDQNSFPDSLRWQLRALRQDQAPTTDLWPGIAERLQPRDVRPRRQPRWVGGLALAASLLLVVATAVWLKPAQMGTNPQVVATQGRPANPALRDGLMLAEAEHMSREYQAAVRELDTQPLPPALAPTLDELDRNAGIILDALRQDPTSPRLLKQLRRTYERRIELMRRAYT</sequence>
<name>A0ABU1W6X7_9GAMM</name>
<keyword evidence="1" id="KW-0472">Membrane</keyword>
<keyword evidence="1" id="KW-0812">Transmembrane</keyword>
<dbReference type="RefSeq" id="WP_310057887.1">
    <property type="nucleotide sequence ID" value="NZ_JAVDVY010000001.1"/>
</dbReference>
<evidence type="ECO:0000256" key="1">
    <source>
        <dbReference type="SAM" id="Phobius"/>
    </source>
</evidence>
<accession>A0ABU1W6X7</accession>
<keyword evidence="1" id="KW-1133">Transmembrane helix</keyword>
<organism evidence="2 3">
    <name type="scientific">Lysobacter niastensis</name>
    <dbReference type="NCBI Taxonomy" id="380629"/>
    <lineage>
        <taxon>Bacteria</taxon>
        <taxon>Pseudomonadati</taxon>
        <taxon>Pseudomonadota</taxon>
        <taxon>Gammaproteobacteria</taxon>
        <taxon>Lysobacterales</taxon>
        <taxon>Lysobacteraceae</taxon>
        <taxon>Lysobacter</taxon>
    </lineage>
</organism>
<evidence type="ECO:0008006" key="4">
    <source>
        <dbReference type="Google" id="ProtNLM"/>
    </source>
</evidence>
<gene>
    <name evidence="2" type="ORF">J2X06_000518</name>
</gene>
<dbReference type="EMBL" id="JAVDVY010000001">
    <property type="protein sequence ID" value="MDR7133334.1"/>
    <property type="molecule type" value="Genomic_DNA"/>
</dbReference>
<protein>
    <recommendedName>
        <fullName evidence="4">DUF3379 domain-containing protein</fullName>
    </recommendedName>
</protein>